<comment type="caution">
    <text evidence="5">The sequence shown here is derived from an EMBL/GenBank/DDBJ whole genome shotgun (WGS) entry which is preliminary data.</text>
</comment>
<evidence type="ECO:0000313" key="6">
    <source>
        <dbReference type="Proteomes" id="UP000703269"/>
    </source>
</evidence>
<dbReference type="GO" id="GO:0032259">
    <property type="term" value="P:methylation"/>
    <property type="evidence" value="ECO:0007669"/>
    <property type="project" value="UniProtKB-KW"/>
</dbReference>
<keyword evidence="5" id="KW-0489">Methyltransferase</keyword>
<comment type="pathway">
    <text evidence="1">Secondary metabolite biosynthesis.</text>
</comment>
<dbReference type="Gene3D" id="3.40.50.150">
    <property type="entry name" value="Vaccinia Virus protein VP39"/>
    <property type="match status" value="1"/>
</dbReference>
<dbReference type="InterPro" id="IPR029063">
    <property type="entry name" value="SAM-dependent_MTases_sf"/>
</dbReference>
<dbReference type="PANTHER" id="PTHR35897:SF1">
    <property type="entry name" value="METHYLTRANSFERASE AUSD"/>
    <property type="match status" value="1"/>
</dbReference>
<dbReference type="EMBL" id="BPQB01000026">
    <property type="protein sequence ID" value="GJE92394.1"/>
    <property type="molecule type" value="Genomic_DNA"/>
</dbReference>
<proteinExistence type="inferred from homology"/>
<dbReference type="PANTHER" id="PTHR35897">
    <property type="entry name" value="METHYLTRANSFERASE AUSD"/>
    <property type="match status" value="1"/>
</dbReference>
<keyword evidence="3" id="KW-0949">S-adenosyl-L-methionine</keyword>
<evidence type="ECO:0000313" key="5">
    <source>
        <dbReference type="EMBL" id="GJE92394.1"/>
    </source>
</evidence>
<dbReference type="OrthoDB" id="2094832at2759"/>
<organism evidence="5 6">
    <name type="scientific">Phanerochaete sordida</name>
    <dbReference type="NCBI Taxonomy" id="48140"/>
    <lineage>
        <taxon>Eukaryota</taxon>
        <taxon>Fungi</taxon>
        <taxon>Dikarya</taxon>
        <taxon>Basidiomycota</taxon>
        <taxon>Agaricomycotina</taxon>
        <taxon>Agaricomycetes</taxon>
        <taxon>Polyporales</taxon>
        <taxon>Phanerochaetaceae</taxon>
        <taxon>Phanerochaete</taxon>
    </lineage>
</organism>
<name>A0A9P3LF96_9APHY</name>
<accession>A0A9P3LF96</accession>
<gene>
    <name evidence="5" type="ORF">PsYK624_085480</name>
</gene>
<dbReference type="GO" id="GO:0008168">
    <property type="term" value="F:methyltransferase activity"/>
    <property type="evidence" value="ECO:0007669"/>
    <property type="project" value="UniProtKB-KW"/>
</dbReference>
<keyword evidence="2" id="KW-0808">Transferase</keyword>
<reference evidence="5 6" key="1">
    <citation type="submission" date="2021-08" db="EMBL/GenBank/DDBJ databases">
        <title>Draft Genome Sequence of Phanerochaete sordida strain YK-624.</title>
        <authorList>
            <person name="Mori T."/>
            <person name="Dohra H."/>
            <person name="Suzuki T."/>
            <person name="Kawagishi H."/>
            <person name="Hirai H."/>
        </authorList>
    </citation>
    <scope>NUCLEOTIDE SEQUENCE [LARGE SCALE GENOMIC DNA]</scope>
    <source>
        <strain evidence="5 6">YK-624</strain>
    </source>
</reference>
<sequence>MTEITTEIDADLIGVRPLDESKLTLTEEERDFLHKAVTADDDELRQKITAIQKEAYAAYAYPCIYMFHFVRLFMRENPIYPAVVAAGQSKPTVFLDLGCCMGTDVRKLVADGYPAARVLGCDLRAEFPALGHKLFGDADSCGIHFFADDIFAVPDALPAHDAAGPLDVAAVTDLKQLYGHVDHFYAGALFHLFDEATQHALALRVARIVKHTPGTVVFGRHQGLEQAGYIEDGWSSRKRYGHSPASWPLLWKCVFAEVESPEFAETRVVVAAETRSASPTSVWLFWSVQII</sequence>
<keyword evidence="6" id="KW-1185">Reference proteome</keyword>
<evidence type="ECO:0000256" key="2">
    <source>
        <dbReference type="ARBA" id="ARBA00022679"/>
    </source>
</evidence>
<evidence type="ECO:0000256" key="1">
    <source>
        <dbReference type="ARBA" id="ARBA00005179"/>
    </source>
</evidence>
<dbReference type="AlphaFoldDB" id="A0A9P3LF96"/>
<dbReference type="InterPro" id="IPR051654">
    <property type="entry name" value="Meroterpenoid_MTases"/>
</dbReference>
<protein>
    <submittedName>
        <fullName evidence="5">S-adenosyl-L-methionine-dependent methyltransferase</fullName>
    </submittedName>
</protein>
<evidence type="ECO:0000256" key="4">
    <source>
        <dbReference type="ARBA" id="ARBA00038314"/>
    </source>
</evidence>
<evidence type="ECO:0000256" key="3">
    <source>
        <dbReference type="ARBA" id="ARBA00022691"/>
    </source>
</evidence>
<dbReference type="SUPFAM" id="SSF53335">
    <property type="entry name" value="S-adenosyl-L-methionine-dependent methyltransferases"/>
    <property type="match status" value="1"/>
</dbReference>
<comment type="similarity">
    <text evidence="4">Belongs to the class I-like SAM-binding methyltransferase superfamily.</text>
</comment>
<dbReference type="Proteomes" id="UP000703269">
    <property type="component" value="Unassembled WGS sequence"/>
</dbReference>